<protein>
    <submittedName>
        <fullName evidence="2">Kinase-like domain-containing protein</fullName>
    </submittedName>
</protein>
<dbReference type="AlphaFoldDB" id="A0A9P5YCN7"/>
<organism evidence="2 3">
    <name type="scientific">Collybia nuda</name>
    <dbReference type="NCBI Taxonomy" id="64659"/>
    <lineage>
        <taxon>Eukaryota</taxon>
        <taxon>Fungi</taxon>
        <taxon>Dikarya</taxon>
        <taxon>Basidiomycota</taxon>
        <taxon>Agaricomycotina</taxon>
        <taxon>Agaricomycetes</taxon>
        <taxon>Agaricomycetidae</taxon>
        <taxon>Agaricales</taxon>
        <taxon>Tricholomatineae</taxon>
        <taxon>Clitocybaceae</taxon>
        <taxon>Collybia</taxon>
    </lineage>
</organism>
<evidence type="ECO:0000259" key="1">
    <source>
        <dbReference type="PROSITE" id="PS50011"/>
    </source>
</evidence>
<dbReference type="PIRSF" id="PIRSF000654">
    <property type="entry name" value="Integrin-linked_kinase"/>
    <property type="match status" value="1"/>
</dbReference>
<dbReference type="GO" id="GO:0004674">
    <property type="term" value="F:protein serine/threonine kinase activity"/>
    <property type="evidence" value="ECO:0007669"/>
    <property type="project" value="TreeGrafter"/>
</dbReference>
<dbReference type="InterPro" id="IPR008271">
    <property type="entry name" value="Ser/Thr_kinase_AS"/>
</dbReference>
<dbReference type="Gene3D" id="1.10.510.10">
    <property type="entry name" value="Transferase(Phosphotransferase) domain 1"/>
    <property type="match status" value="1"/>
</dbReference>
<dbReference type="SUPFAM" id="SSF56112">
    <property type="entry name" value="Protein kinase-like (PK-like)"/>
    <property type="match status" value="1"/>
</dbReference>
<dbReference type="PROSITE" id="PS00108">
    <property type="entry name" value="PROTEIN_KINASE_ST"/>
    <property type="match status" value="1"/>
</dbReference>
<dbReference type="PANTHER" id="PTHR44329">
    <property type="entry name" value="SERINE/THREONINE-PROTEIN KINASE TNNI3K-RELATED"/>
    <property type="match status" value="1"/>
</dbReference>
<sequence>MPIRLYIPSVQDERSPYKDLTGKVTKLEPHYFAYGGFSEIYKGIITETGEHVAIKILRGVHTNEETLEVTTRRLNRESRVWHALDHENVLKFLGMCIDLGPSPALISPLCEAGPALQYVQKHPETNRPLMVLHIAKGLEYLHSKNVLHGDLKSQNILIGKDGRPLLCDFGRSKILEQTGFTTIFAGAARYMAPELLGPDDDDNTLDNFTPLITKKTDVYGFGMVGLELLTLKIPFHAVRNDSVVITRVRAGRGPATTRPTMPEYQNTWSVLEDCWARLPESRPLMDSVVQRLLFH</sequence>
<dbReference type="InterPro" id="IPR011009">
    <property type="entry name" value="Kinase-like_dom_sf"/>
</dbReference>
<name>A0A9P5YCN7_9AGAR</name>
<accession>A0A9P5YCN7</accession>
<dbReference type="Proteomes" id="UP000807353">
    <property type="component" value="Unassembled WGS sequence"/>
</dbReference>
<keyword evidence="2" id="KW-0418">Kinase</keyword>
<comment type="caution">
    <text evidence="2">The sequence shown here is derived from an EMBL/GenBank/DDBJ whole genome shotgun (WGS) entry which is preliminary data.</text>
</comment>
<dbReference type="InterPro" id="IPR000719">
    <property type="entry name" value="Prot_kinase_dom"/>
</dbReference>
<gene>
    <name evidence="2" type="ORF">BDZ94DRAFT_140183</name>
</gene>
<keyword evidence="3" id="KW-1185">Reference proteome</keyword>
<proteinExistence type="predicted"/>
<dbReference type="InterPro" id="IPR051681">
    <property type="entry name" value="Ser/Thr_Kinases-Pseudokinases"/>
</dbReference>
<dbReference type="PROSITE" id="PS50011">
    <property type="entry name" value="PROTEIN_KINASE_DOM"/>
    <property type="match status" value="1"/>
</dbReference>
<reference evidence="2" key="1">
    <citation type="submission" date="2020-11" db="EMBL/GenBank/DDBJ databases">
        <authorList>
            <consortium name="DOE Joint Genome Institute"/>
            <person name="Ahrendt S."/>
            <person name="Riley R."/>
            <person name="Andreopoulos W."/>
            <person name="Labutti K."/>
            <person name="Pangilinan J."/>
            <person name="Ruiz-Duenas F.J."/>
            <person name="Barrasa J.M."/>
            <person name="Sanchez-Garcia M."/>
            <person name="Camarero S."/>
            <person name="Miyauchi S."/>
            <person name="Serrano A."/>
            <person name="Linde D."/>
            <person name="Babiker R."/>
            <person name="Drula E."/>
            <person name="Ayuso-Fernandez I."/>
            <person name="Pacheco R."/>
            <person name="Padilla G."/>
            <person name="Ferreira P."/>
            <person name="Barriuso J."/>
            <person name="Kellner H."/>
            <person name="Castanera R."/>
            <person name="Alfaro M."/>
            <person name="Ramirez L."/>
            <person name="Pisabarro A.G."/>
            <person name="Kuo A."/>
            <person name="Tritt A."/>
            <person name="Lipzen A."/>
            <person name="He G."/>
            <person name="Yan M."/>
            <person name="Ng V."/>
            <person name="Cullen D."/>
            <person name="Martin F."/>
            <person name="Rosso M.-N."/>
            <person name="Henrissat B."/>
            <person name="Hibbett D."/>
            <person name="Martinez A.T."/>
            <person name="Grigoriev I.V."/>
        </authorList>
    </citation>
    <scope>NUCLEOTIDE SEQUENCE</scope>
    <source>
        <strain evidence="2">CBS 247.69</strain>
    </source>
</reference>
<dbReference type="GO" id="GO:0005524">
    <property type="term" value="F:ATP binding"/>
    <property type="evidence" value="ECO:0007669"/>
    <property type="project" value="InterPro"/>
</dbReference>
<dbReference type="EMBL" id="MU150240">
    <property type="protein sequence ID" value="KAF9466819.1"/>
    <property type="molecule type" value="Genomic_DNA"/>
</dbReference>
<evidence type="ECO:0000313" key="3">
    <source>
        <dbReference type="Proteomes" id="UP000807353"/>
    </source>
</evidence>
<dbReference type="Pfam" id="PF00069">
    <property type="entry name" value="Pkinase"/>
    <property type="match status" value="1"/>
</dbReference>
<dbReference type="SMART" id="SM00220">
    <property type="entry name" value="S_TKc"/>
    <property type="match status" value="1"/>
</dbReference>
<keyword evidence="2" id="KW-0808">Transferase</keyword>
<dbReference type="OrthoDB" id="3260205at2759"/>
<evidence type="ECO:0000313" key="2">
    <source>
        <dbReference type="EMBL" id="KAF9466819.1"/>
    </source>
</evidence>
<feature type="domain" description="Protein kinase" evidence="1">
    <location>
        <begin position="26"/>
        <end position="295"/>
    </location>
</feature>